<evidence type="ECO:0000313" key="2">
    <source>
        <dbReference type="Proteomes" id="UP000067444"/>
    </source>
</evidence>
<dbReference type="NCBIfam" id="TIGR02453">
    <property type="entry name" value="TIGR02453 family protein"/>
    <property type="match status" value="1"/>
</dbReference>
<name>A0A0K0Y3M1_9RHOB</name>
<dbReference type="InterPro" id="IPR015996">
    <property type="entry name" value="UCP028451"/>
</dbReference>
<dbReference type="KEGG" id="otm:OSB_09810"/>
<dbReference type="STRING" id="1458307.OSB_09810"/>
<proteinExistence type="predicted"/>
<evidence type="ECO:0000313" key="1">
    <source>
        <dbReference type="EMBL" id="AKS45539.1"/>
    </source>
</evidence>
<accession>A0A0K0Y3M1</accession>
<dbReference type="Proteomes" id="UP000067444">
    <property type="component" value="Chromosome"/>
</dbReference>
<dbReference type="OrthoDB" id="9794241at2"/>
<gene>
    <name evidence="1" type="ORF">OSB_09810</name>
</gene>
<dbReference type="AlphaFoldDB" id="A0A0K0Y3M1"/>
<dbReference type="PANTHER" id="PTHR36452">
    <property type="entry name" value="CHROMOSOME 12, WHOLE GENOME SHOTGUN SEQUENCE"/>
    <property type="match status" value="1"/>
</dbReference>
<organism evidence="1 2">
    <name type="scientific">Octadecabacter temperatus</name>
    <dbReference type="NCBI Taxonomy" id="1458307"/>
    <lineage>
        <taxon>Bacteria</taxon>
        <taxon>Pseudomonadati</taxon>
        <taxon>Pseudomonadota</taxon>
        <taxon>Alphaproteobacteria</taxon>
        <taxon>Rhodobacterales</taxon>
        <taxon>Roseobacteraceae</taxon>
        <taxon>Octadecabacter</taxon>
    </lineage>
</organism>
<dbReference type="InterPro" id="IPR012808">
    <property type="entry name" value="CHP02453"/>
</dbReference>
<keyword evidence="2" id="KW-1185">Reference proteome</keyword>
<dbReference type="PANTHER" id="PTHR36452:SF1">
    <property type="entry name" value="DUF2461 DOMAIN-CONTAINING PROTEIN"/>
    <property type="match status" value="1"/>
</dbReference>
<dbReference type="PIRSF" id="PIRSF028451">
    <property type="entry name" value="UCP028451"/>
    <property type="match status" value="1"/>
</dbReference>
<protein>
    <submittedName>
        <fullName evidence="1">Uncharacterized protein</fullName>
    </submittedName>
</protein>
<dbReference type="EMBL" id="CP012160">
    <property type="protein sequence ID" value="AKS45539.1"/>
    <property type="molecule type" value="Genomic_DNA"/>
</dbReference>
<dbReference type="Pfam" id="PF09365">
    <property type="entry name" value="DUF2461"/>
    <property type="match status" value="1"/>
</dbReference>
<dbReference type="RefSeq" id="WP_049833921.1">
    <property type="nucleotide sequence ID" value="NZ_CP012160.1"/>
</dbReference>
<dbReference type="PATRIC" id="fig|1458307.3.peg.994"/>
<reference evidence="1 2" key="1">
    <citation type="journal article" date="2015" name="Genome Announc.">
        <title>Closed Genome Sequence of Octadecabacter temperatus SB1, the First Mesophilic Species of the Genus Octadecabacter.</title>
        <authorList>
            <person name="Voget S."/>
            <person name="Billerbeck S."/>
            <person name="Simon M."/>
            <person name="Daniel R."/>
        </authorList>
    </citation>
    <scope>NUCLEOTIDE SEQUENCE [LARGE SCALE GENOMIC DNA]</scope>
    <source>
        <strain evidence="1 2">SB1</strain>
    </source>
</reference>
<sequence length="216" mass="24198">MFDTLIPDAQTFVRALARDNTRDWFLAHKADYDAKLRAPALALLDALTPKLAKLSDCKVTPKLFRANRDVRFSKDKTPYKTHLHMMWTIETGTRQNPVMFFGVDPDSVTVGTGMMEFSKEVLTDWRKMVDLDGAYIAQKLKLVTDKGYAPWEPKLKRVPSPFDKDHAHGDLLRHKGLVVTGTPALTGDLVADLDAAFADLWPLSDMLIGVAETPTL</sequence>